<protein>
    <submittedName>
        <fullName evidence="2">Uncharacterized protein</fullName>
    </submittedName>
</protein>
<organism evidence="2 3">
    <name type="scientific">Curtobacterium citreum</name>
    <dbReference type="NCBI Taxonomy" id="2036"/>
    <lineage>
        <taxon>Bacteria</taxon>
        <taxon>Bacillati</taxon>
        <taxon>Actinomycetota</taxon>
        <taxon>Actinomycetes</taxon>
        <taxon>Micrococcales</taxon>
        <taxon>Microbacteriaceae</taxon>
        <taxon>Curtobacterium</taxon>
    </lineage>
</organism>
<evidence type="ECO:0000256" key="1">
    <source>
        <dbReference type="SAM" id="Phobius"/>
    </source>
</evidence>
<name>A0ABU8Y5T2_9MICO</name>
<dbReference type="Proteomes" id="UP001370299">
    <property type="component" value="Unassembled WGS sequence"/>
</dbReference>
<dbReference type="EMBL" id="JBBLYY010000013">
    <property type="protein sequence ID" value="MEK0170199.1"/>
    <property type="molecule type" value="Genomic_DNA"/>
</dbReference>
<evidence type="ECO:0000313" key="2">
    <source>
        <dbReference type="EMBL" id="MEK0170199.1"/>
    </source>
</evidence>
<gene>
    <name evidence="2" type="ORF">WMN62_01825</name>
</gene>
<accession>A0ABU8Y5T2</accession>
<proteinExistence type="predicted"/>
<keyword evidence="1" id="KW-0812">Transmembrane</keyword>
<keyword evidence="3" id="KW-1185">Reference proteome</keyword>
<sequence>MTRSALERTAQRRLVRRRRILASIVLAFVVLVPLLGFFVGPITLKAYDAGHRVEPICTVSSAHSSIDSSRSLKGVGSSTSQVVFETSDCGTLVLQWGVTRDNEDNIARGVVEGGRYRFDVGEGSYNMRGFLNAIRQAVYVKSFEPA</sequence>
<reference evidence="2 3" key="1">
    <citation type="submission" date="2024-03" db="EMBL/GenBank/DDBJ databases">
        <title>Whole genomes of four grape xylem sap localized bacterial endophytes.</title>
        <authorList>
            <person name="Kumar G."/>
            <person name="Savka M.A."/>
        </authorList>
    </citation>
    <scope>NUCLEOTIDE SEQUENCE [LARGE SCALE GENOMIC DNA]</scope>
    <source>
        <strain evidence="2 3">RIT_GXS8</strain>
    </source>
</reference>
<feature type="transmembrane region" description="Helical" evidence="1">
    <location>
        <begin position="20"/>
        <end position="39"/>
    </location>
</feature>
<evidence type="ECO:0000313" key="3">
    <source>
        <dbReference type="Proteomes" id="UP001370299"/>
    </source>
</evidence>
<keyword evidence="1" id="KW-0472">Membrane</keyword>
<keyword evidence="1" id="KW-1133">Transmembrane helix</keyword>
<dbReference type="RefSeq" id="WP_340196805.1">
    <property type="nucleotide sequence ID" value="NZ_JBBKAP010000047.1"/>
</dbReference>
<comment type="caution">
    <text evidence="2">The sequence shown here is derived from an EMBL/GenBank/DDBJ whole genome shotgun (WGS) entry which is preliminary data.</text>
</comment>